<keyword evidence="2" id="KW-1185">Reference proteome</keyword>
<reference evidence="1 2" key="2">
    <citation type="journal article" date="2022" name="Mol. Ecol. Resour.">
        <title>The genomes of chicory, endive, great burdock and yacon provide insights into Asteraceae paleo-polyploidization history and plant inulin production.</title>
        <authorList>
            <person name="Fan W."/>
            <person name="Wang S."/>
            <person name="Wang H."/>
            <person name="Wang A."/>
            <person name="Jiang F."/>
            <person name="Liu H."/>
            <person name="Zhao H."/>
            <person name="Xu D."/>
            <person name="Zhang Y."/>
        </authorList>
    </citation>
    <scope>NUCLEOTIDE SEQUENCE [LARGE SCALE GENOMIC DNA]</scope>
    <source>
        <strain evidence="2">cv. Niubang</strain>
    </source>
</reference>
<gene>
    <name evidence="1" type="ORF">L6452_08777</name>
</gene>
<dbReference type="Proteomes" id="UP001055879">
    <property type="component" value="Linkage Group LG03"/>
</dbReference>
<proteinExistence type="predicted"/>
<reference evidence="2" key="1">
    <citation type="journal article" date="2022" name="Mol. Ecol. Resour.">
        <title>The genomes of chicory, endive, great burdock and yacon provide insights into Asteraceae palaeo-polyploidization history and plant inulin production.</title>
        <authorList>
            <person name="Fan W."/>
            <person name="Wang S."/>
            <person name="Wang H."/>
            <person name="Wang A."/>
            <person name="Jiang F."/>
            <person name="Liu H."/>
            <person name="Zhao H."/>
            <person name="Xu D."/>
            <person name="Zhang Y."/>
        </authorList>
    </citation>
    <scope>NUCLEOTIDE SEQUENCE [LARGE SCALE GENOMIC DNA]</scope>
    <source>
        <strain evidence="2">cv. Niubang</strain>
    </source>
</reference>
<sequence length="189" mass="21093">MAPSLFSEQGERADGKAVNNVIEDTKVKGVAALKQKHAAMAKNGVVAASKKDESNDDTDSKCETCILFMLSVSNSAYLRKVQVCTSIQFARVQNLRIKAQCADQNGLKQKYTECSAITKILSAAIEQTVSKRCCRFWDSRDKLRSRNPIQQKSRTTTATAKELDQSLKVYLKERAFNDLLRNLLLLDRG</sequence>
<name>A0ACB9DIF9_ARCLA</name>
<organism evidence="1 2">
    <name type="scientific">Arctium lappa</name>
    <name type="common">Greater burdock</name>
    <name type="synonym">Lappa major</name>
    <dbReference type="NCBI Taxonomy" id="4217"/>
    <lineage>
        <taxon>Eukaryota</taxon>
        <taxon>Viridiplantae</taxon>
        <taxon>Streptophyta</taxon>
        <taxon>Embryophyta</taxon>
        <taxon>Tracheophyta</taxon>
        <taxon>Spermatophyta</taxon>
        <taxon>Magnoliopsida</taxon>
        <taxon>eudicotyledons</taxon>
        <taxon>Gunneridae</taxon>
        <taxon>Pentapetalae</taxon>
        <taxon>asterids</taxon>
        <taxon>campanulids</taxon>
        <taxon>Asterales</taxon>
        <taxon>Asteraceae</taxon>
        <taxon>Carduoideae</taxon>
        <taxon>Cardueae</taxon>
        <taxon>Arctiinae</taxon>
        <taxon>Arctium</taxon>
    </lineage>
</organism>
<evidence type="ECO:0000313" key="1">
    <source>
        <dbReference type="EMBL" id="KAI3746347.1"/>
    </source>
</evidence>
<protein>
    <submittedName>
        <fullName evidence="1">Uncharacterized protein</fullName>
    </submittedName>
</protein>
<accession>A0ACB9DIF9</accession>
<evidence type="ECO:0000313" key="2">
    <source>
        <dbReference type="Proteomes" id="UP001055879"/>
    </source>
</evidence>
<comment type="caution">
    <text evidence="1">The sequence shown here is derived from an EMBL/GenBank/DDBJ whole genome shotgun (WGS) entry which is preliminary data.</text>
</comment>
<dbReference type="EMBL" id="CM042049">
    <property type="protein sequence ID" value="KAI3746347.1"/>
    <property type="molecule type" value="Genomic_DNA"/>
</dbReference>